<name>A0A376B3N1_9ASCO</name>
<organism evidence="3 4">
    <name type="scientific">Saccharomycodes ludwigii</name>
    <dbReference type="NCBI Taxonomy" id="36035"/>
    <lineage>
        <taxon>Eukaryota</taxon>
        <taxon>Fungi</taxon>
        <taxon>Dikarya</taxon>
        <taxon>Ascomycota</taxon>
        <taxon>Saccharomycotina</taxon>
        <taxon>Saccharomycetes</taxon>
        <taxon>Saccharomycodales</taxon>
        <taxon>Saccharomycodaceae</taxon>
        <taxon>Saccharomycodes</taxon>
    </lineage>
</organism>
<evidence type="ECO:0000256" key="1">
    <source>
        <dbReference type="ARBA" id="ARBA00037226"/>
    </source>
</evidence>
<protein>
    <submittedName>
        <fullName evidence="3">Related to 37S ribosomal protein MRP1, mitochondrial</fullName>
    </submittedName>
</protein>
<accession>A0A376B3N1</accession>
<dbReference type="PANTHER" id="PTHR43595:SF1">
    <property type="entry name" value="SMALL RIBOSOMAL SUBUNIT PROTEIN MS43"/>
    <property type="match status" value="1"/>
</dbReference>
<dbReference type="GO" id="GO:0005737">
    <property type="term" value="C:cytoplasm"/>
    <property type="evidence" value="ECO:0007669"/>
    <property type="project" value="TreeGrafter"/>
</dbReference>
<proteinExistence type="predicted"/>
<keyword evidence="4" id="KW-1185">Reference proteome</keyword>
<keyword evidence="3" id="KW-0687">Ribonucleoprotein</keyword>
<evidence type="ECO:0000313" key="4">
    <source>
        <dbReference type="Proteomes" id="UP000262825"/>
    </source>
</evidence>
<dbReference type="Gene3D" id="3.55.40.20">
    <property type="entry name" value="Iron/manganese superoxide dismutase, C-terminal domain"/>
    <property type="match status" value="1"/>
</dbReference>
<evidence type="ECO:0000313" key="3">
    <source>
        <dbReference type="EMBL" id="SSD59298.1"/>
    </source>
</evidence>
<dbReference type="VEuPathDB" id="FungiDB:SCODWIG_01059"/>
<dbReference type="SUPFAM" id="SSF54719">
    <property type="entry name" value="Fe,Mn superoxide dismutase (SOD), C-terminal domain"/>
    <property type="match status" value="1"/>
</dbReference>
<dbReference type="GO" id="GO:0005840">
    <property type="term" value="C:ribosome"/>
    <property type="evidence" value="ECO:0007669"/>
    <property type="project" value="UniProtKB-KW"/>
</dbReference>
<dbReference type="InterPro" id="IPR019832">
    <property type="entry name" value="Mn/Fe_SOD_C"/>
</dbReference>
<keyword evidence="3" id="KW-0689">Ribosomal protein</keyword>
<reference evidence="4" key="1">
    <citation type="submission" date="2018-06" db="EMBL/GenBank/DDBJ databases">
        <authorList>
            <person name="Guldener U."/>
        </authorList>
    </citation>
    <scope>NUCLEOTIDE SEQUENCE [LARGE SCALE GENOMIC DNA]</scope>
    <source>
        <strain evidence="4">UTAD17</strain>
    </source>
</reference>
<dbReference type="GO" id="GO:0004784">
    <property type="term" value="F:superoxide dismutase activity"/>
    <property type="evidence" value="ECO:0007669"/>
    <property type="project" value="InterPro"/>
</dbReference>
<gene>
    <name evidence="3" type="ORF">SCODWIG_01059</name>
</gene>
<dbReference type="InterPro" id="IPR036314">
    <property type="entry name" value="SOD_C_sf"/>
</dbReference>
<dbReference type="OrthoDB" id="275227at2759"/>
<dbReference type="Pfam" id="PF02777">
    <property type="entry name" value="Sod_Fe_C"/>
    <property type="match status" value="1"/>
</dbReference>
<dbReference type="Proteomes" id="UP000262825">
    <property type="component" value="Unassembled WGS sequence"/>
</dbReference>
<dbReference type="GO" id="GO:0046872">
    <property type="term" value="F:metal ion binding"/>
    <property type="evidence" value="ECO:0007669"/>
    <property type="project" value="InterPro"/>
</dbReference>
<feature type="domain" description="Manganese/iron superoxide dismutase C-terminal" evidence="2">
    <location>
        <begin position="268"/>
        <end position="326"/>
    </location>
</feature>
<evidence type="ECO:0000259" key="2">
    <source>
        <dbReference type="Pfam" id="PF02777"/>
    </source>
</evidence>
<dbReference type="EMBL" id="UFAJ01000119">
    <property type="protein sequence ID" value="SSD59298.1"/>
    <property type="molecule type" value="Genomic_DNA"/>
</dbReference>
<comment type="function">
    <text evidence="1">Component of the mitochondrial ribosome (mitoribosome), a dedicated translation machinery responsible for the synthesis of mitochondrial genome-encoded proteins, including at least some of the essential transmembrane subunits of the mitochondrial respiratory chain. The mitoribosomes are attached to the mitochondrial inner membrane and translation products are cotranslationally integrated into the membrane.</text>
</comment>
<sequence length="332" mass="37609">MFKKVSSSIPRSASYLQKPLVRSYYTIPTLSNLPNSASNDTDVPGLFSKEGLKKAWNDRALYYCSKLNELTAKTESRSLDHIISNYATVPSKKNIYDYAVLLDNLFMAYSNIKIPTTNTTIVKPSSQDLITLKHHFNSNSGALFGNEPLEFNCEAIDRLLKRSFGSIIEFRTLLLSSNLSVTGDGFTWLVAKSLVLTESQDTDASSFSNINDVELFVINTYNAGTPINNHIRLGNYNSIMKKLKEQQKQDASTDEYNTDFTTSILTLQEAKEKEVFNHSQKDYRYVPLLAIDASPKSWLHDYGVFGKSKYLNNVWESIDWNKVEERLLRAGN</sequence>
<dbReference type="AlphaFoldDB" id="A0A376B3N1"/>
<dbReference type="PANTHER" id="PTHR43595">
    <property type="entry name" value="37S RIBOSOMAL PROTEIN S26, MITOCHONDRIAL"/>
    <property type="match status" value="1"/>
</dbReference>